<feature type="binding site" evidence="6">
    <location>
        <position position="82"/>
    </location>
    <ligand>
        <name>substrate</name>
    </ligand>
</feature>
<sequence length="278" mass="31508">MRTKYLKTLNKNGQLFYQLEHPKFHAEISQFGGQLISFKDESGVEWIWLSSSAKLDGSAPIRGGAPICWPWFGPAQDNSLPQHGYARRLPWQLLDCEGDDERVRIRFSCQLDQAPIDLSNLSLIIEYVLGDDITINLHTENLTEKTLNLSQAIHTYFNISDIYQCKLIGFEQINYEDKLASKSGVHKHPLSISYPVDRVYLDAIEKIEICTDESHFVVSGSGYDSVVLWNPWKEGAEAMGDFDNDGFAHMICVEMANTQGLQVGSHDSHTLTQQIKRI</sequence>
<dbReference type="InterPro" id="IPR014718">
    <property type="entry name" value="GH-type_carb-bd"/>
</dbReference>
<evidence type="ECO:0000313" key="7">
    <source>
        <dbReference type="EMBL" id="QTH64383.1"/>
    </source>
</evidence>
<dbReference type="Pfam" id="PF01263">
    <property type="entry name" value="Aldose_epim"/>
    <property type="match status" value="1"/>
</dbReference>
<dbReference type="KEGG" id="psym:J1N51_02530"/>
<dbReference type="SUPFAM" id="SSF74650">
    <property type="entry name" value="Galactose mutarotase-like"/>
    <property type="match status" value="1"/>
</dbReference>
<reference evidence="7" key="1">
    <citation type="submission" date="2021-03" db="EMBL/GenBank/DDBJ databases">
        <title>Description of Psychrosphaera ytuae sp. nov. isolated from deep sea sediment of South China Sea.</title>
        <authorList>
            <person name="Zhang J."/>
            <person name="Xu X.-D."/>
        </authorList>
    </citation>
    <scope>NUCLEOTIDE SEQUENCE</scope>
    <source>
        <strain evidence="7">MTZ26</strain>
    </source>
</reference>
<dbReference type="AlphaFoldDB" id="A0A975DCG1"/>
<dbReference type="InterPro" id="IPR025532">
    <property type="entry name" value="G6P_1-epimerase"/>
</dbReference>
<dbReference type="Gene3D" id="2.70.98.10">
    <property type="match status" value="1"/>
</dbReference>
<dbReference type="InterPro" id="IPR008183">
    <property type="entry name" value="Aldose_1/G6P_1-epimerase"/>
</dbReference>
<dbReference type="PANTHER" id="PTHR11122:SF13">
    <property type="entry name" value="GLUCOSE-6-PHOSPHATE 1-EPIMERASE"/>
    <property type="match status" value="1"/>
</dbReference>
<evidence type="ECO:0000256" key="1">
    <source>
        <dbReference type="ARBA" id="ARBA00001096"/>
    </source>
</evidence>
<keyword evidence="8" id="KW-1185">Reference proteome</keyword>
<dbReference type="EC" id="5.1.3.15" evidence="4"/>
<evidence type="ECO:0000256" key="6">
    <source>
        <dbReference type="PIRSR" id="PIRSR016020-2"/>
    </source>
</evidence>
<dbReference type="Proteomes" id="UP000682739">
    <property type="component" value="Chromosome"/>
</dbReference>
<feature type="binding site" evidence="6">
    <location>
        <position position="62"/>
    </location>
    <ligand>
        <name>substrate</name>
    </ligand>
</feature>
<feature type="active site" evidence="5">
    <location>
        <position position="154"/>
    </location>
</feature>
<evidence type="ECO:0000256" key="5">
    <source>
        <dbReference type="PIRSR" id="PIRSR016020-1"/>
    </source>
</evidence>
<dbReference type="PANTHER" id="PTHR11122">
    <property type="entry name" value="APOSPORY-ASSOCIATED PROTEIN C-RELATED"/>
    <property type="match status" value="1"/>
</dbReference>
<feature type="active site" evidence="5">
    <location>
        <position position="254"/>
    </location>
</feature>
<dbReference type="GO" id="GO:0005975">
    <property type="term" value="P:carbohydrate metabolic process"/>
    <property type="evidence" value="ECO:0007669"/>
    <property type="project" value="InterPro"/>
</dbReference>
<evidence type="ECO:0000256" key="2">
    <source>
        <dbReference type="ARBA" id="ARBA00005866"/>
    </source>
</evidence>
<dbReference type="PIRSF" id="PIRSF016020">
    <property type="entry name" value="PHexose_mutarotase"/>
    <property type="match status" value="1"/>
</dbReference>
<accession>A0A975DCG1</accession>
<dbReference type="GO" id="GO:0047938">
    <property type="term" value="F:glucose-6-phosphate 1-epimerase activity"/>
    <property type="evidence" value="ECO:0007669"/>
    <property type="project" value="UniProtKB-UniRule"/>
</dbReference>
<name>A0A975DCG1_9GAMM</name>
<protein>
    <recommendedName>
        <fullName evidence="4">Putative glucose-6-phosphate 1-epimerase</fullName>
        <ecNumber evidence="4">5.1.3.15</ecNumber>
    </recommendedName>
</protein>
<dbReference type="RefSeq" id="WP_208832438.1">
    <property type="nucleotide sequence ID" value="NZ_CP072110.1"/>
</dbReference>
<dbReference type="InterPro" id="IPR011013">
    <property type="entry name" value="Gal_mutarotase_sf_dom"/>
</dbReference>
<evidence type="ECO:0000313" key="8">
    <source>
        <dbReference type="Proteomes" id="UP000682739"/>
    </source>
</evidence>
<organism evidence="7 8">
    <name type="scientific">Psychrosphaera ytuae</name>
    <dbReference type="NCBI Taxonomy" id="2820710"/>
    <lineage>
        <taxon>Bacteria</taxon>
        <taxon>Pseudomonadati</taxon>
        <taxon>Pseudomonadota</taxon>
        <taxon>Gammaproteobacteria</taxon>
        <taxon>Alteromonadales</taxon>
        <taxon>Pseudoalteromonadaceae</taxon>
        <taxon>Psychrosphaera</taxon>
    </lineage>
</organism>
<keyword evidence="3 4" id="KW-0413">Isomerase</keyword>
<feature type="binding site" evidence="6">
    <location>
        <position position="87"/>
    </location>
    <ligand>
        <name>substrate</name>
    </ligand>
</feature>
<evidence type="ECO:0000256" key="4">
    <source>
        <dbReference type="PIRNR" id="PIRNR016020"/>
    </source>
</evidence>
<comment type="catalytic activity">
    <reaction evidence="1">
        <text>alpha-D-glucose 6-phosphate = beta-D-glucose 6-phosphate</text>
        <dbReference type="Rhea" id="RHEA:16249"/>
        <dbReference type="ChEBI" id="CHEBI:58225"/>
        <dbReference type="ChEBI" id="CHEBI:58247"/>
        <dbReference type="EC" id="5.1.3.15"/>
    </reaction>
</comment>
<evidence type="ECO:0000256" key="3">
    <source>
        <dbReference type="ARBA" id="ARBA00023235"/>
    </source>
</evidence>
<dbReference type="GO" id="GO:0030246">
    <property type="term" value="F:carbohydrate binding"/>
    <property type="evidence" value="ECO:0007669"/>
    <property type="project" value="UniProtKB-UniRule"/>
</dbReference>
<dbReference type="CDD" id="cd09020">
    <property type="entry name" value="D-hex-6-P-epi_like"/>
    <property type="match status" value="1"/>
</dbReference>
<proteinExistence type="inferred from homology"/>
<gene>
    <name evidence="7" type="ORF">J1N51_02530</name>
</gene>
<comment type="similarity">
    <text evidence="2 4">Belongs to the glucose-6-phosphate 1-epimerase family.</text>
</comment>
<dbReference type="EMBL" id="CP072110">
    <property type="protein sequence ID" value="QTH64383.1"/>
    <property type="molecule type" value="Genomic_DNA"/>
</dbReference>